<evidence type="ECO:0000313" key="4">
    <source>
        <dbReference type="Proteomes" id="UP000008810"/>
    </source>
</evidence>
<feature type="region of interest" description="Disordered" evidence="1">
    <location>
        <begin position="1"/>
        <end position="105"/>
    </location>
</feature>
<reference evidence="3" key="3">
    <citation type="submission" date="2018-08" db="UniProtKB">
        <authorList>
            <consortium name="EnsemblPlants"/>
        </authorList>
    </citation>
    <scope>IDENTIFICATION</scope>
    <source>
        <strain evidence="3">cv. Bd21</strain>
    </source>
</reference>
<dbReference type="Gramene" id="PNT71581">
    <property type="protein sequence ID" value="PNT71581"/>
    <property type="gene ID" value="BRADI_2g31735v3"/>
</dbReference>
<evidence type="ECO:0000313" key="2">
    <source>
        <dbReference type="EMBL" id="PNT71581.1"/>
    </source>
</evidence>
<name>A0A2K2DBD7_BRADI</name>
<sequence length="105" mass="11434">MNYSQLPPPTTDAGERAAAATCGTLLPTRPPATTFFPRRGRASSGGGRREGARSGRPRHLLPTRPLGYHLLPPARASERRWRPTPQFVSPPTLSPPPNRVCMRLG</sequence>
<proteinExistence type="predicted"/>
<reference evidence="2" key="2">
    <citation type="submission" date="2017-06" db="EMBL/GenBank/DDBJ databases">
        <title>WGS assembly of Brachypodium distachyon.</title>
        <authorList>
            <consortium name="The International Brachypodium Initiative"/>
            <person name="Lucas S."/>
            <person name="Harmon-Smith M."/>
            <person name="Lail K."/>
            <person name="Tice H."/>
            <person name="Grimwood J."/>
            <person name="Bruce D."/>
            <person name="Barry K."/>
            <person name="Shu S."/>
            <person name="Lindquist E."/>
            <person name="Wang M."/>
            <person name="Pitluck S."/>
            <person name="Vogel J.P."/>
            <person name="Garvin D.F."/>
            <person name="Mockler T.C."/>
            <person name="Schmutz J."/>
            <person name="Rokhsar D."/>
            <person name="Bevan M.W."/>
        </authorList>
    </citation>
    <scope>NUCLEOTIDE SEQUENCE</scope>
    <source>
        <strain evidence="2">Bd21</strain>
    </source>
</reference>
<protein>
    <submittedName>
        <fullName evidence="2 3">Uncharacterized protein</fullName>
    </submittedName>
</protein>
<feature type="compositionally biased region" description="Low complexity" evidence="1">
    <location>
        <begin position="23"/>
        <end position="37"/>
    </location>
</feature>
<evidence type="ECO:0000256" key="1">
    <source>
        <dbReference type="SAM" id="MobiDB-lite"/>
    </source>
</evidence>
<dbReference type="InParanoid" id="A0A2K2DBD7"/>
<gene>
    <name evidence="2" type="ORF">BRADI_2g31735v3</name>
</gene>
<feature type="compositionally biased region" description="Pro residues" evidence="1">
    <location>
        <begin position="1"/>
        <end position="10"/>
    </location>
</feature>
<dbReference type="Proteomes" id="UP000008810">
    <property type="component" value="Chromosome 2"/>
</dbReference>
<dbReference type="EnsemblPlants" id="PNT71581">
    <property type="protein sequence ID" value="PNT71581"/>
    <property type="gene ID" value="BRADI_2g31735v3"/>
</dbReference>
<dbReference type="AlphaFoldDB" id="A0A2K2DBD7"/>
<organism evidence="2">
    <name type="scientific">Brachypodium distachyon</name>
    <name type="common">Purple false brome</name>
    <name type="synonym">Trachynia distachya</name>
    <dbReference type="NCBI Taxonomy" id="15368"/>
    <lineage>
        <taxon>Eukaryota</taxon>
        <taxon>Viridiplantae</taxon>
        <taxon>Streptophyta</taxon>
        <taxon>Embryophyta</taxon>
        <taxon>Tracheophyta</taxon>
        <taxon>Spermatophyta</taxon>
        <taxon>Magnoliopsida</taxon>
        <taxon>Liliopsida</taxon>
        <taxon>Poales</taxon>
        <taxon>Poaceae</taxon>
        <taxon>BOP clade</taxon>
        <taxon>Pooideae</taxon>
        <taxon>Stipodae</taxon>
        <taxon>Brachypodieae</taxon>
        <taxon>Brachypodium</taxon>
    </lineage>
</organism>
<dbReference type="EMBL" id="CM000881">
    <property type="protein sequence ID" value="PNT71581.1"/>
    <property type="molecule type" value="Genomic_DNA"/>
</dbReference>
<evidence type="ECO:0000313" key="3">
    <source>
        <dbReference type="EnsemblPlants" id="PNT71581"/>
    </source>
</evidence>
<keyword evidence="4" id="KW-1185">Reference proteome</keyword>
<reference evidence="2 3" key="1">
    <citation type="journal article" date="2010" name="Nature">
        <title>Genome sequencing and analysis of the model grass Brachypodium distachyon.</title>
        <authorList>
            <consortium name="International Brachypodium Initiative"/>
        </authorList>
    </citation>
    <scope>NUCLEOTIDE SEQUENCE [LARGE SCALE GENOMIC DNA]</scope>
    <source>
        <strain evidence="2 3">Bd21</strain>
    </source>
</reference>
<accession>A0A2K2DBD7</accession>